<dbReference type="GeneID" id="15804854"/>
<feature type="region of interest" description="Disordered" evidence="1">
    <location>
        <begin position="155"/>
        <end position="275"/>
    </location>
</feature>
<feature type="signal peptide" evidence="2">
    <location>
        <begin position="1"/>
        <end position="18"/>
    </location>
</feature>
<dbReference type="Proteomes" id="UP000031512">
    <property type="component" value="Chromosome 3"/>
</dbReference>
<name>L0AZI9_THEEQ</name>
<evidence type="ECO:0000313" key="3">
    <source>
        <dbReference type="EMBL" id="AFZ81007.1"/>
    </source>
</evidence>
<evidence type="ECO:0000256" key="2">
    <source>
        <dbReference type="SAM" id="SignalP"/>
    </source>
</evidence>
<reference evidence="3 4" key="1">
    <citation type="journal article" date="2012" name="BMC Genomics">
        <title>Comparative genomic analysis and phylogenetic position of Theileria equi.</title>
        <authorList>
            <person name="Kappmeyer L.S."/>
            <person name="Thiagarajan M."/>
            <person name="Herndon D.R."/>
            <person name="Ramsay J.D."/>
            <person name="Caler E."/>
            <person name="Djikeng A."/>
            <person name="Gillespie J.J."/>
            <person name="Lau A.O."/>
            <person name="Roalson E.H."/>
            <person name="Silva J.C."/>
            <person name="Silva M.G."/>
            <person name="Suarez C.E."/>
            <person name="Ueti M.W."/>
            <person name="Nene V.M."/>
            <person name="Mealey R.H."/>
            <person name="Knowles D.P."/>
            <person name="Brayton K.A."/>
        </authorList>
    </citation>
    <scope>NUCLEOTIDE SEQUENCE [LARGE SCALE GENOMIC DNA]</scope>
    <source>
        <strain evidence="3 4">WA</strain>
    </source>
</reference>
<sequence>MNVFSVLWTVCLVGVCRCGGDSDAKGALKGGEKRNPSESTDPENSLVSKVDTSLFDVESSFEDNVKVLKLKAKEGVTANKLRFDGQTFWTCQGPSDACLSAILYFGESGPIAATYSVKGRKVFEGYRKFADGTWTSVNKEGFNELLEELKKDLGDAKKSDEDKAKHLPEVNESKEKTTAKQKEYPEDISQEHGNEIGKENHDLSDDTHKENPTTPLQPTVAPPSGQTANSDQKTTESAKRGQGVKVKPVESPVPTPKEEVSPQDNGTSKPVTDESQVTATPITLDLTKPDETKLDVHTETESGVSFKGYSSKDAFHISSVVEGRTSVWRASGDEKCVLAKLSSKGDSSLLLISLESGYVYFEKNGSNWKEIKQDEFNGKLATLMGETLDLSNPDTSKILVHTETKSEVTVKYHYPKDTSKDDFHISSVMDGEVEVWTCGTGETSGLVNSYTKGSSLLLIGVDKGDDLEHKYFGKVDGKWREVTLKEFLKEFYEMKGLPKASK</sequence>
<evidence type="ECO:0000256" key="1">
    <source>
        <dbReference type="SAM" id="MobiDB-lite"/>
    </source>
</evidence>
<feature type="compositionally biased region" description="Polar residues" evidence="1">
    <location>
        <begin position="262"/>
        <end position="275"/>
    </location>
</feature>
<accession>L0AZI9</accession>
<dbReference type="AlphaFoldDB" id="L0AZI9"/>
<dbReference type="RefSeq" id="XP_004830673.1">
    <property type="nucleotide sequence ID" value="XM_004830616.1"/>
</dbReference>
<protein>
    <submittedName>
        <fullName evidence="3">Signal peptide-containing protein</fullName>
    </submittedName>
</protein>
<dbReference type="Pfam" id="PF04385">
    <property type="entry name" value="FAINT"/>
    <property type="match status" value="2"/>
</dbReference>
<feature type="compositionally biased region" description="Basic and acidic residues" evidence="1">
    <location>
        <begin position="155"/>
        <end position="211"/>
    </location>
</feature>
<organism evidence="3 4">
    <name type="scientific">Theileria equi strain WA</name>
    <dbReference type="NCBI Taxonomy" id="1537102"/>
    <lineage>
        <taxon>Eukaryota</taxon>
        <taxon>Sar</taxon>
        <taxon>Alveolata</taxon>
        <taxon>Apicomplexa</taxon>
        <taxon>Aconoidasida</taxon>
        <taxon>Piroplasmida</taxon>
        <taxon>Theileriidae</taxon>
        <taxon>Theileria</taxon>
    </lineage>
</organism>
<feature type="chain" id="PRO_5003939579" evidence="2">
    <location>
        <begin position="19"/>
        <end position="502"/>
    </location>
</feature>
<dbReference type="InterPro" id="IPR007480">
    <property type="entry name" value="DUF529"/>
</dbReference>
<dbReference type="KEGG" id="beq:BEWA_004150"/>
<dbReference type="EMBL" id="CP001670">
    <property type="protein sequence ID" value="AFZ81007.1"/>
    <property type="molecule type" value="Genomic_DNA"/>
</dbReference>
<dbReference type="VEuPathDB" id="PiroplasmaDB:BEWA_004150"/>
<gene>
    <name evidence="3" type="ORF">BEWA_004150</name>
</gene>
<keyword evidence="2" id="KW-0732">Signal</keyword>
<proteinExistence type="predicted"/>
<keyword evidence="4" id="KW-1185">Reference proteome</keyword>
<evidence type="ECO:0000313" key="4">
    <source>
        <dbReference type="Proteomes" id="UP000031512"/>
    </source>
</evidence>